<reference evidence="2" key="1">
    <citation type="submission" date="2017-01" db="EMBL/GenBank/DDBJ databases">
        <authorList>
            <person name="Wang Y."/>
            <person name="White M."/>
            <person name="Kvist S."/>
            <person name="Moncalvo J.-M."/>
        </authorList>
    </citation>
    <scope>NUCLEOTIDE SEQUENCE [LARGE SCALE GENOMIC DNA]</scope>
    <source>
        <strain evidence="2">ID-206-W2</strain>
    </source>
</reference>
<sequence>MNRKEDRFRVVRHSSGMRTWYTPHRLLYSQDAKPKLGIDRGKPNSISEDLTSEDDYKKLKCFPEGAYSQDERPTARSGETDCHWYDVTLRSDEIYRKIQAISIEFRPGQIMLRFLLEFKSLSMK</sequence>
<evidence type="ECO:0000313" key="2">
    <source>
        <dbReference type="Proteomes" id="UP000187429"/>
    </source>
</evidence>
<dbReference type="EMBL" id="LSSM01007710">
    <property type="protein sequence ID" value="OMJ07185.1"/>
    <property type="molecule type" value="Genomic_DNA"/>
</dbReference>
<proteinExistence type="predicted"/>
<evidence type="ECO:0000313" key="1">
    <source>
        <dbReference type="EMBL" id="OMJ07185.1"/>
    </source>
</evidence>
<accession>A0A1R1WXT6</accession>
<comment type="caution">
    <text evidence="1">The sequence shown here is derived from an EMBL/GenBank/DDBJ whole genome shotgun (WGS) entry which is preliminary data.</text>
</comment>
<gene>
    <name evidence="1" type="ORF">AYI69_g11540</name>
</gene>
<keyword evidence="2" id="KW-1185">Reference proteome</keyword>
<name>A0A1R1WXT6_9FUNG</name>
<dbReference type="Proteomes" id="UP000187429">
    <property type="component" value="Unassembled WGS sequence"/>
</dbReference>
<organism evidence="1 2">
    <name type="scientific">Smittium culicis</name>
    <dbReference type="NCBI Taxonomy" id="133412"/>
    <lineage>
        <taxon>Eukaryota</taxon>
        <taxon>Fungi</taxon>
        <taxon>Fungi incertae sedis</taxon>
        <taxon>Zoopagomycota</taxon>
        <taxon>Kickxellomycotina</taxon>
        <taxon>Harpellomycetes</taxon>
        <taxon>Harpellales</taxon>
        <taxon>Legeriomycetaceae</taxon>
        <taxon>Smittium</taxon>
    </lineage>
</organism>
<dbReference type="AlphaFoldDB" id="A0A1R1WXT6"/>
<protein>
    <submittedName>
        <fullName evidence="1">Uncharacterized protein</fullName>
    </submittedName>
</protein>